<organism evidence="1 2">
    <name type="scientific">Lactiplantibacillus garii</name>
    <dbReference type="NCBI Taxonomy" id="2306423"/>
    <lineage>
        <taxon>Bacteria</taxon>
        <taxon>Bacillati</taxon>
        <taxon>Bacillota</taxon>
        <taxon>Bacilli</taxon>
        <taxon>Lactobacillales</taxon>
        <taxon>Lactobacillaceae</taxon>
        <taxon>Lactiplantibacillus</taxon>
    </lineage>
</organism>
<accession>A0A3R8KE97</accession>
<name>A0A3R8KE97_9LACO</name>
<dbReference type="AlphaFoldDB" id="A0A3R8KE97"/>
<evidence type="ECO:0000313" key="2">
    <source>
        <dbReference type="Proteomes" id="UP000283633"/>
    </source>
</evidence>
<proteinExistence type="predicted"/>
<comment type="caution">
    <text evidence="1">The sequence shown here is derived from an EMBL/GenBank/DDBJ whole genome shotgun (WGS) entry which is preliminary data.</text>
</comment>
<keyword evidence="2" id="KW-1185">Reference proteome</keyword>
<reference evidence="1 2" key="1">
    <citation type="submission" date="2018-08" db="EMBL/GenBank/DDBJ databases">
        <title>Genome Lactobacillus garii FI11369.</title>
        <authorList>
            <person name="Diaz M."/>
            <person name="Narbad A."/>
        </authorList>
    </citation>
    <scope>NUCLEOTIDE SEQUENCE [LARGE SCALE GENOMIC DNA]</scope>
    <source>
        <strain evidence="1 2">FI11369</strain>
    </source>
</reference>
<dbReference type="Proteomes" id="UP000283633">
    <property type="component" value="Unassembled WGS sequence"/>
</dbReference>
<evidence type="ECO:0000313" key="1">
    <source>
        <dbReference type="EMBL" id="RRK10285.1"/>
    </source>
</evidence>
<dbReference type="EMBL" id="QWZQ01000024">
    <property type="protein sequence ID" value="RRK10285.1"/>
    <property type="molecule type" value="Genomic_DNA"/>
</dbReference>
<protein>
    <recommendedName>
        <fullName evidence="3">HTH cro/C1-type domain-containing protein</fullName>
    </recommendedName>
</protein>
<sequence length="66" mass="7364">MQAFNIAKQIQLLLDSDLTAYRIGKDSNVPVSVVQRLKSGERSIDKLSVKTAQALIDYSYKVLKHG</sequence>
<gene>
    <name evidence="1" type="ORF">D1831_08175</name>
</gene>
<evidence type="ECO:0008006" key="3">
    <source>
        <dbReference type="Google" id="ProtNLM"/>
    </source>
</evidence>